<accession>A0AAN0MHZ9</accession>
<evidence type="ECO:0000313" key="2">
    <source>
        <dbReference type="Proteomes" id="UP001431656"/>
    </source>
</evidence>
<protein>
    <recommendedName>
        <fullName evidence="3">Helix-turn-helix domain-containing protein</fullName>
    </recommendedName>
</protein>
<dbReference type="EMBL" id="AP028056">
    <property type="protein sequence ID" value="BEH03238.1"/>
    <property type="molecule type" value="Genomic_DNA"/>
</dbReference>
<keyword evidence="2" id="KW-1185">Reference proteome</keyword>
<proteinExistence type="predicted"/>
<gene>
    <name evidence="1" type="ORF">brsh051_25190</name>
</gene>
<evidence type="ECO:0008006" key="3">
    <source>
        <dbReference type="Google" id="ProtNLM"/>
    </source>
</evidence>
<organism evidence="1 2">
    <name type="scientific">Brooklawnia propionicigenes</name>
    <dbReference type="NCBI Taxonomy" id="3041175"/>
    <lineage>
        <taxon>Bacteria</taxon>
        <taxon>Bacillati</taxon>
        <taxon>Actinomycetota</taxon>
        <taxon>Actinomycetes</taxon>
        <taxon>Propionibacteriales</taxon>
        <taxon>Propionibacteriaceae</taxon>
        <taxon>Brooklawnia</taxon>
    </lineage>
</organism>
<reference evidence="1" key="1">
    <citation type="journal article" date="2024" name="Int. J. Syst. Evol. Microbiol.">
        <title>Brooklawnia propionicigenes sp. nov., a facultatively anaerobic, propionate-producing bacterium isolated from a methanogenic reactor treating waste from cattle farms.</title>
        <authorList>
            <person name="Akita Y."/>
            <person name="Ueki A."/>
            <person name="Tonouchi A."/>
            <person name="Sugawara Y."/>
            <person name="Honma S."/>
            <person name="Kaku N."/>
            <person name="Ueki K."/>
        </authorList>
    </citation>
    <scope>NUCLEOTIDE SEQUENCE</scope>
    <source>
        <strain evidence="1">SH051</strain>
    </source>
</reference>
<name>A0AAN0MHZ9_9ACTN</name>
<sequence length="78" mass="8521">MAQKMIPPTGGPADELAAVVALRELADRLEDAAVEKAMRQGWSWSQVAEGLGVTRQAVHKKHLHRLIAAGVELRRRNG</sequence>
<evidence type="ECO:0000313" key="1">
    <source>
        <dbReference type="EMBL" id="BEH03238.1"/>
    </source>
</evidence>
<dbReference type="AlphaFoldDB" id="A0AAN0MHZ9"/>
<dbReference type="KEGG" id="broo:brsh051_25190"/>
<dbReference type="Proteomes" id="UP001431656">
    <property type="component" value="Chromosome"/>
</dbReference>